<accession>A0A1I7YFQ7</accession>
<evidence type="ECO:0000313" key="2">
    <source>
        <dbReference type="Proteomes" id="UP000095287"/>
    </source>
</evidence>
<name>A0A1I7YFQ7_9BILA</name>
<reference evidence="3" key="1">
    <citation type="submission" date="2016-11" db="UniProtKB">
        <authorList>
            <consortium name="WormBaseParasite"/>
        </authorList>
    </citation>
    <scope>IDENTIFICATION</scope>
</reference>
<protein>
    <submittedName>
        <fullName evidence="3">Uncharacterized protein</fullName>
    </submittedName>
</protein>
<evidence type="ECO:0000256" key="1">
    <source>
        <dbReference type="SAM" id="MobiDB-lite"/>
    </source>
</evidence>
<dbReference type="AlphaFoldDB" id="A0A1I7YFQ7"/>
<organism evidence="2 3">
    <name type="scientific">Steinernema glaseri</name>
    <dbReference type="NCBI Taxonomy" id="37863"/>
    <lineage>
        <taxon>Eukaryota</taxon>
        <taxon>Metazoa</taxon>
        <taxon>Ecdysozoa</taxon>
        <taxon>Nematoda</taxon>
        <taxon>Chromadorea</taxon>
        <taxon>Rhabditida</taxon>
        <taxon>Tylenchina</taxon>
        <taxon>Panagrolaimomorpha</taxon>
        <taxon>Strongyloidoidea</taxon>
        <taxon>Steinernematidae</taxon>
        <taxon>Steinernema</taxon>
    </lineage>
</organism>
<keyword evidence="2" id="KW-1185">Reference proteome</keyword>
<feature type="region of interest" description="Disordered" evidence="1">
    <location>
        <begin position="90"/>
        <end position="117"/>
    </location>
</feature>
<dbReference type="Proteomes" id="UP000095287">
    <property type="component" value="Unplaced"/>
</dbReference>
<sequence length="303" mass="33923">MHRVIWDRSFTTDCYQDRYFGSPKEDSGQKTAKTFFRYKRFNKKCAALDELAKMFFRCRESNPGLAVRKKCPFPVGGGLIAGIVVVPPQQSSGPRHIRSPLPRLPRPPSVDRRRDGDNDDVVVVDALRRLAISPLVRSLVPRRSMATGRQLGGPATPHDFAAGVVYAADAPPNLPVFPSRFGKAGDRTSGNKGMRRMVAERKLGENKAVICGQIRVSGEKGRSELEKWLEFKMSTIDNSDDVDSNYVTDVKEPQNDISGKEACTSEEALVIKKEVKNEIYSDRLRKRRVLRGNVLFINSNTVE</sequence>
<evidence type="ECO:0000313" key="3">
    <source>
        <dbReference type="WBParaSite" id="L893_g15935.t1"/>
    </source>
</evidence>
<proteinExistence type="predicted"/>
<dbReference type="WBParaSite" id="L893_g15935.t1">
    <property type="protein sequence ID" value="L893_g15935.t1"/>
    <property type="gene ID" value="L893_g15935"/>
</dbReference>